<keyword evidence="4 7" id="KW-0479">Metal-binding</keyword>
<evidence type="ECO:0000256" key="7">
    <source>
        <dbReference type="PIRSR" id="PIRSR600760-2"/>
    </source>
</evidence>
<dbReference type="CDD" id="cd01639">
    <property type="entry name" value="IMPase"/>
    <property type="match status" value="1"/>
</dbReference>
<dbReference type="Gene3D" id="3.40.190.80">
    <property type="match status" value="1"/>
</dbReference>
<name>A0A542SLQ8_9MICO</name>
<dbReference type="InterPro" id="IPR020550">
    <property type="entry name" value="Inositol_monophosphatase_CS"/>
</dbReference>
<dbReference type="RefSeq" id="WP_142110958.1">
    <property type="nucleotide sequence ID" value="NZ_BAAATB010000001.1"/>
</dbReference>
<dbReference type="PANTHER" id="PTHR20854">
    <property type="entry name" value="INOSITOL MONOPHOSPHATASE"/>
    <property type="match status" value="1"/>
</dbReference>
<comment type="catalytic activity">
    <reaction evidence="1 8">
        <text>a myo-inositol phosphate + H2O = myo-inositol + phosphate</text>
        <dbReference type="Rhea" id="RHEA:24056"/>
        <dbReference type="ChEBI" id="CHEBI:15377"/>
        <dbReference type="ChEBI" id="CHEBI:17268"/>
        <dbReference type="ChEBI" id="CHEBI:43474"/>
        <dbReference type="ChEBI" id="CHEBI:84139"/>
        <dbReference type="EC" id="3.1.3.25"/>
    </reaction>
</comment>
<sequence>MDEDSPVRARELERIAVDIAREAGEYIRANAPATVEVAATKTTDTDVVTAMDRAVEALIRDRLARVRPGDGFYGEESDPDTSDTGITWVVDPIDGTVNYLYGLGSFAVSIAAVAGEMTVGGWTALAGAVHDVPGAITWHAARGNGARREGVKFTMPGAKELGHCLVGTGFGYDPRRRIVQAQTLVTVLPRIRDIRRIGSAALDLCRVAAGNLDAMYERGLYPWDFAAGGLLVEEAGGQVIGLRGKAPSGQMLVAGAHVVADQLAGLLAAAGADRDAEPLD</sequence>
<feature type="binding site" evidence="7">
    <location>
        <position position="91"/>
    </location>
    <ligand>
        <name>Mg(2+)</name>
        <dbReference type="ChEBI" id="CHEBI:18420"/>
        <label>1</label>
        <note>catalytic</note>
    </ligand>
</feature>
<dbReference type="SUPFAM" id="SSF56655">
    <property type="entry name" value="Carbohydrate phosphatase"/>
    <property type="match status" value="1"/>
</dbReference>
<evidence type="ECO:0000256" key="4">
    <source>
        <dbReference type="ARBA" id="ARBA00022723"/>
    </source>
</evidence>
<keyword evidence="10" id="KW-1185">Reference proteome</keyword>
<dbReference type="Pfam" id="PF00459">
    <property type="entry name" value="Inositol_P"/>
    <property type="match status" value="1"/>
</dbReference>
<dbReference type="InterPro" id="IPR000760">
    <property type="entry name" value="Inositol_monophosphatase-like"/>
</dbReference>
<dbReference type="InterPro" id="IPR020583">
    <property type="entry name" value="Inositol_monoP_metal-BS"/>
</dbReference>
<dbReference type="PROSITE" id="PS00630">
    <property type="entry name" value="IMP_2"/>
    <property type="match status" value="1"/>
</dbReference>
<gene>
    <name evidence="9" type="ORF">FB389_0194</name>
</gene>
<reference evidence="9 10" key="1">
    <citation type="submission" date="2019-06" db="EMBL/GenBank/DDBJ databases">
        <title>Sequencing the genomes of 1000 actinobacteria strains.</title>
        <authorList>
            <person name="Klenk H.-P."/>
        </authorList>
    </citation>
    <scope>NUCLEOTIDE SEQUENCE [LARGE SCALE GENOMIC DNA]</scope>
    <source>
        <strain evidence="9 10">DSM 10596</strain>
    </source>
</reference>
<comment type="cofactor">
    <cofactor evidence="2 7 8">
        <name>Mg(2+)</name>
        <dbReference type="ChEBI" id="CHEBI:18420"/>
    </cofactor>
</comment>
<dbReference type="OrthoDB" id="9772456at2"/>
<keyword evidence="6 7" id="KW-0460">Magnesium</keyword>
<feature type="binding site" evidence="7">
    <location>
        <position position="94"/>
    </location>
    <ligand>
        <name>Mg(2+)</name>
        <dbReference type="ChEBI" id="CHEBI:18420"/>
        <label>1</label>
        <note>catalytic</note>
    </ligand>
</feature>
<dbReference type="GO" id="GO:0007165">
    <property type="term" value="P:signal transduction"/>
    <property type="evidence" value="ECO:0007669"/>
    <property type="project" value="TreeGrafter"/>
</dbReference>
<dbReference type="GO" id="GO:0046872">
    <property type="term" value="F:metal ion binding"/>
    <property type="evidence" value="ECO:0007669"/>
    <property type="project" value="UniProtKB-KW"/>
</dbReference>
<dbReference type="GO" id="GO:0006020">
    <property type="term" value="P:inositol metabolic process"/>
    <property type="evidence" value="ECO:0007669"/>
    <property type="project" value="TreeGrafter"/>
</dbReference>
<feature type="binding site" evidence="7">
    <location>
        <position position="75"/>
    </location>
    <ligand>
        <name>Mg(2+)</name>
        <dbReference type="ChEBI" id="CHEBI:18420"/>
        <label>1</label>
        <note>catalytic</note>
    </ligand>
</feature>
<comment type="caution">
    <text evidence="9">The sequence shown here is derived from an EMBL/GenBank/DDBJ whole genome shotgun (WGS) entry which is preliminary data.</text>
</comment>
<dbReference type="InterPro" id="IPR033942">
    <property type="entry name" value="IMPase"/>
</dbReference>
<organism evidence="9 10">
    <name type="scientific">Rarobacter incanus</name>
    <dbReference type="NCBI Taxonomy" id="153494"/>
    <lineage>
        <taxon>Bacteria</taxon>
        <taxon>Bacillati</taxon>
        <taxon>Actinomycetota</taxon>
        <taxon>Actinomycetes</taxon>
        <taxon>Micrococcales</taxon>
        <taxon>Rarobacteraceae</taxon>
        <taxon>Rarobacter</taxon>
    </lineage>
</organism>
<dbReference type="EMBL" id="VFNV01000001">
    <property type="protein sequence ID" value="TQK75564.1"/>
    <property type="molecule type" value="Genomic_DNA"/>
</dbReference>
<dbReference type="AlphaFoldDB" id="A0A542SLQ8"/>
<evidence type="ECO:0000256" key="6">
    <source>
        <dbReference type="ARBA" id="ARBA00022842"/>
    </source>
</evidence>
<evidence type="ECO:0000256" key="5">
    <source>
        <dbReference type="ARBA" id="ARBA00022801"/>
    </source>
</evidence>
<protein>
    <recommendedName>
        <fullName evidence="8">Inositol-1-monophosphatase</fullName>
        <ecNumber evidence="8">3.1.3.25</ecNumber>
    </recommendedName>
</protein>
<dbReference type="GO" id="GO:0046854">
    <property type="term" value="P:phosphatidylinositol phosphate biosynthetic process"/>
    <property type="evidence" value="ECO:0007669"/>
    <property type="project" value="InterPro"/>
</dbReference>
<evidence type="ECO:0000313" key="9">
    <source>
        <dbReference type="EMBL" id="TQK75564.1"/>
    </source>
</evidence>
<dbReference type="PANTHER" id="PTHR20854:SF4">
    <property type="entry name" value="INOSITOL-1-MONOPHOSPHATASE-RELATED"/>
    <property type="match status" value="1"/>
</dbReference>
<evidence type="ECO:0000313" key="10">
    <source>
        <dbReference type="Proteomes" id="UP000316181"/>
    </source>
</evidence>
<evidence type="ECO:0000256" key="2">
    <source>
        <dbReference type="ARBA" id="ARBA00001946"/>
    </source>
</evidence>
<evidence type="ECO:0000256" key="3">
    <source>
        <dbReference type="ARBA" id="ARBA00009759"/>
    </source>
</evidence>
<keyword evidence="5 8" id="KW-0378">Hydrolase</keyword>
<feature type="binding site" evidence="7">
    <location>
        <position position="93"/>
    </location>
    <ligand>
        <name>Mg(2+)</name>
        <dbReference type="ChEBI" id="CHEBI:18420"/>
        <label>2</label>
    </ligand>
</feature>
<evidence type="ECO:0000256" key="8">
    <source>
        <dbReference type="RuleBase" id="RU364068"/>
    </source>
</evidence>
<evidence type="ECO:0000256" key="1">
    <source>
        <dbReference type="ARBA" id="ARBA00001033"/>
    </source>
</evidence>
<dbReference type="PROSITE" id="PS00629">
    <property type="entry name" value="IMP_1"/>
    <property type="match status" value="1"/>
</dbReference>
<feature type="binding site" evidence="7">
    <location>
        <position position="224"/>
    </location>
    <ligand>
        <name>Mg(2+)</name>
        <dbReference type="ChEBI" id="CHEBI:18420"/>
        <label>1</label>
        <note>catalytic</note>
    </ligand>
</feature>
<dbReference type="EC" id="3.1.3.25" evidence="8"/>
<dbReference type="Gene3D" id="3.30.540.10">
    <property type="entry name" value="Fructose-1,6-Bisphosphatase, subunit A, domain 1"/>
    <property type="match status" value="1"/>
</dbReference>
<proteinExistence type="inferred from homology"/>
<dbReference type="GO" id="GO:0008934">
    <property type="term" value="F:inositol monophosphate 1-phosphatase activity"/>
    <property type="evidence" value="ECO:0007669"/>
    <property type="project" value="InterPro"/>
</dbReference>
<accession>A0A542SLQ8</accession>
<comment type="similarity">
    <text evidence="3 8">Belongs to the inositol monophosphatase superfamily.</text>
</comment>
<dbReference type="PRINTS" id="PR00377">
    <property type="entry name" value="IMPHPHTASES"/>
</dbReference>
<dbReference type="Proteomes" id="UP000316181">
    <property type="component" value="Unassembled WGS sequence"/>
</dbReference>